<feature type="domain" description="DSBA-like thioredoxin" evidence="1">
    <location>
        <begin position="6"/>
        <end position="208"/>
    </location>
</feature>
<dbReference type="PANTHER" id="PTHR13887">
    <property type="entry name" value="GLUTATHIONE S-TRANSFERASE KAPPA"/>
    <property type="match status" value="1"/>
</dbReference>
<dbReference type="EMBL" id="FLUM01000001">
    <property type="protein sequence ID" value="SBV95813.1"/>
    <property type="molecule type" value="Genomic_DNA"/>
</dbReference>
<dbReference type="AlphaFoldDB" id="A0A212J8P9"/>
<dbReference type="PANTHER" id="PTHR13887:SF41">
    <property type="entry name" value="THIOREDOXIN SUPERFAMILY PROTEIN"/>
    <property type="match status" value="1"/>
</dbReference>
<dbReference type="Gene3D" id="3.40.30.10">
    <property type="entry name" value="Glutaredoxin"/>
    <property type="match status" value="1"/>
</dbReference>
<evidence type="ECO:0000259" key="1">
    <source>
        <dbReference type="Pfam" id="PF01323"/>
    </source>
</evidence>
<proteinExistence type="predicted"/>
<gene>
    <name evidence="2" type="ORF">KL86DYS1_11491</name>
</gene>
<evidence type="ECO:0000313" key="2">
    <source>
        <dbReference type="EMBL" id="SBV95813.1"/>
    </source>
</evidence>
<dbReference type="InterPro" id="IPR036249">
    <property type="entry name" value="Thioredoxin-like_sf"/>
</dbReference>
<name>A0A212J8P9_9BACT</name>
<protein>
    <recommendedName>
        <fullName evidence="1">DSBA-like thioredoxin domain-containing protein</fullName>
    </recommendedName>
</protein>
<dbReference type="Pfam" id="PF01323">
    <property type="entry name" value="DSBA"/>
    <property type="match status" value="1"/>
</dbReference>
<sequence>MNKMKIDIWSDIACPYCYIGKRKLEMALSQFPHRDNIELVWHSYELDLELPKEALESKIYGYFADKYQMSVNEAHETMANTAKLAKEVGLNYDYDNLIVANTYDALRLVKLANESGLATEAEEVLFDAYFVRGADISDNSILVKLGTQIGLTEKSIVEMLDSDTYLDKIKEDIEYSENELNLEYIPFYLFNNKQIVQGSIPVDDYLEVLNKAYAEWEQNGVSSEKGEIISGQSCSIDGVCS</sequence>
<dbReference type="InterPro" id="IPR001853">
    <property type="entry name" value="DSBA-like_thioredoxin_dom"/>
</dbReference>
<reference evidence="2" key="1">
    <citation type="submission" date="2016-04" db="EMBL/GenBank/DDBJ databases">
        <authorList>
            <person name="Evans L.H."/>
            <person name="Alamgir A."/>
            <person name="Owens N."/>
            <person name="Weber N.D."/>
            <person name="Virtaneva K."/>
            <person name="Barbian K."/>
            <person name="Babar A."/>
            <person name="Rosenke K."/>
        </authorList>
    </citation>
    <scope>NUCLEOTIDE SEQUENCE</scope>
    <source>
        <strain evidence="2">86-1</strain>
    </source>
</reference>
<dbReference type="CDD" id="cd03024">
    <property type="entry name" value="DsbA_FrnE"/>
    <property type="match status" value="1"/>
</dbReference>
<dbReference type="GO" id="GO:0016491">
    <property type="term" value="F:oxidoreductase activity"/>
    <property type="evidence" value="ECO:0007669"/>
    <property type="project" value="InterPro"/>
</dbReference>
<dbReference type="RefSeq" id="WP_296939488.1">
    <property type="nucleotide sequence ID" value="NZ_LT599032.1"/>
</dbReference>
<accession>A0A212J8P9</accession>
<organism evidence="2">
    <name type="scientific">uncultured Dysgonomonas sp</name>
    <dbReference type="NCBI Taxonomy" id="206096"/>
    <lineage>
        <taxon>Bacteria</taxon>
        <taxon>Pseudomonadati</taxon>
        <taxon>Bacteroidota</taxon>
        <taxon>Bacteroidia</taxon>
        <taxon>Bacteroidales</taxon>
        <taxon>Dysgonomonadaceae</taxon>
        <taxon>Dysgonomonas</taxon>
        <taxon>environmental samples</taxon>
    </lineage>
</organism>
<dbReference type="SUPFAM" id="SSF52833">
    <property type="entry name" value="Thioredoxin-like"/>
    <property type="match status" value="1"/>
</dbReference>